<comment type="caution">
    <text evidence="1">The sequence shown here is derived from an EMBL/GenBank/DDBJ whole genome shotgun (WGS) entry which is preliminary data.</text>
</comment>
<dbReference type="EMBL" id="CASHSV030000109">
    <property type="protein sequence ID" value="CAJ2647416.1"/>
    <property type="molecule type" value="Genomic_DNA"/>
</dbReference>
<dbReference type="Proteomes" id="UP001177021">
    <property type="component" value="Unassembled WGS sequence"/>
</dbReference>
<organism evidence="1 2">
    <name type="scientific">Trifolium pratense</name>
    <name type="common">Red clover</name>
    <dbReference type="NCBI Taxonomy" id="57577"/>
    <lineage>
        <taxon>Eukaryota</taxon>
        <taxon>Viridiplantae</taxon>
        <taxon>Streptophyta</taxon>
        <taxon>Embryophyta</taxon>
        <taxon>Tracheophyta</taxon>
        <taxon>Spermatophyta</taxon>
        <taxon>Magnoliopsida</taxon>
        <taxon>eudicotyledons</taxon>
        <taxon>Gunneridae</taxon>
        <taxon>Pentapetalae</taxon>
        <taxon>rosids</taxon>
        <taxon>fabids</taxon>
        <taxon>Fabales</taxon>
        <taxon>Fabaceae</taxon>
        <taxon>Papilionoideae</taxon>
        <taxon>50 kb inversion clade</taxon>
        <taxon>NPAAA clade</taxon>
        <taxon>Hologalegina</taxon>
        <taxon>IRL clade</taxon>
        <taxon>Trifolieae</taxon>
        <taxon>Trifolium</taxon>
    </lineage>
</organism>
<gene>
    <name evidence="1" type="ORF">MILVUS5_LOCUS15943</name>
</gene>
<evidence type="ECO:0000313" key="2">
    <source>
        <dbReference type="Proteomes" id="UP001177021"/>
    </source>
</evidence>
<sequence>MVDLRYENQLVSQEQAASLITQQFCEIKACIDCSAYRNIKVLEVFCLAQKAVLYLYPIAPLFDEESQTLKPRCERALKRIFSLSDHDRDGALSDAELNDFQWALMTLLNPTSSVKNLMYIGYPGDLSTAIRVTRRRHVDRKKQHSERNVLQCFIFGPRKAGKSALLNSFIRRSYSDTYNPTNEDRYAENKNFLVLKEISKDGVTKLLANKESLASCDVAVFVHDRSDVSSWKESYKLLVKIARHGEDTGFEVSRAMGVEAPIPISVKLGDLNSAFRRIVTAAVHPHLCVPETEAGKTRKQQHYDMLIDRAIQFVTGISVFSLCGCGGWRGARNLSRKNDKCFVNRRDLYLDPDAAYSWLRSIAFTIKGLFTIESVL</sequence>
<proteinExistence type="predicted"/>
<name>A0ACB0JTR5_TRIPR</name>
<reference evidence="1" key="1">
    <citation type="submission" date="2023-10" db="EMBL/GenBank/DDBJ databases">
        <authorList>
            <person name="Rodriguez Cubillos JULIANA M."/>
            <person name="De Vega J."/>
        </authorList>
    </citation>
    <scope>NUCLEOTIDE SEQUENCE</scope>
</reference>
<evidence type="ECO:0000313" key="1">
    <source>
        <dbReference type="EMBL" id="CAJ2647416.1"/>
    </source>
</evidence>
<protein>
    <submittedName>
        <fullName evidence="1">Uncharacterized protein</fullName>
    </submittedName>
</protein>
<accession>A0ACB0JTR5</accession>
<keyword evidence="2" id="KW-1185">Reference proteome</keyword>